<dbReference type="Pfam" id="PF02714">
    <property type="entry name" value="RSN1_7TM"/>
    <property type="match status" value="1"/>
</dbReference>
<evidence type="ECO:0000313" key="14">
    <source>
        <dbReference type="Proteomes" id="UP000275078"/>
    </source>
</evidence>
<dbReference type="InterPro" id="IPR027815">
    <property type="entry name" value="CSC1/OSCA1-like_cyt"/>
</dbReference>
<keyword evidence="4 8" id="KW-0812">Transmembrane</keyword>
<evidence type="ECO:0000259" key="11">
    <source>
        <dbReference type="Pfam" id="PF13967"/>
    </source>
</evidence>
<dbReference type="PANTHER" id="PTHR13018">
    <property type="entry name" value="PROBABLE MEMBRANE PROTEIN DUF221-RELATED"/>
    <property type="match status" value="1"/>
</dbReference>
<feature type="domain" description="CSC1/OSCA1-like N-terminal transmembrane" evidence="11">
    <location>
        <begin position="41"/>
        <end position="196"/>
    </location>
</feature>
<dbReference type="GO" id="GO:0005227">
    <property type="term" value="F:calcium-activated cation channel activity"/>
    <property type="evidence" value="ECO:0007669"/>
    <property type="project" value="InterPro"/>
</dbReference>
<name>A0A3N4HZV3_ASCIM</name>
<feature type="compositionally biased region" description="Basic and acidic residues" evidence="7">
    <location>
        <begin position="324"/>
        <end position="334"/>
    </location>
</feature>
<accession>A0A3N4HZV3</accession>
<feature type="transmembrane region" description="Helical" evidence="8">
    <location>
        <begin position="772"/>
        <end position="800"/>
    </location>
</feature>
<proteinExistence type="inferred from homology"/>
<evidence type="ECO:0000256" key="2">
    <source>
        <dbReference type="ARBA" id="ARBA00007779"/>
    </source>
</evidence>
<dbReference type="Pfam" id="PF13967">
    <property type="entry name" value="RSN1_TM"/>
    <property type="match status" value="1"/>
</dbReference>
<evidence type="ECO:0000259" key="9">
    <source>
        <dbReference type="Pfam" id="PF02714"/>
    </source>
</evidence>
<reference evidence="13 14" key="1">
    <citation type="journal article" date="2018" name="Nat. Ecol. Evol.">
        <title>Pezizomycetes genomes reveal the molecular basis of ectomycorrhizal truffle lifestyle.</title>
        <authorList>
            <person name="Murat C."/>
            <person name="Payen T."/>
            <person name="Noel B."/>
            <person name="Kuo A."/>
            <person name="Morin E."/>
            <person name="Chen J."/>
            <person name="Kohler A."/>
            <person name="Krizsan K."/>
            <person name="Balestrini R."/>
            <person name="Da Silva C."/>
            <person name="Montanini B."/>
            <person name="Hainaut M."/>
            <person name="Levati E."/>
            <person name="Barry K.W."/>
            <person name="Belfiori B."/>
            <person name="Cichocki N."/>
            <person name="Clum A."/>
            <person name="Dockter R.B."/>
            <person name="Fauchery L."/>
            <person name="Guy J."/>
            <person name="Iotti M."/>
            <person name="Le Tacon F."/>
            <person name="Lindquist E.A."/>
            <person name="Lipzen A."/>
            <person name="Malagnac F."/>
            <person name="Mello A."/>
            <person name="Molinier V."/>
            <person name="Miyauchi S."/>
            <person name="Poulain J."/>
            <person name="Riccioni C."/>
            <person name="Rubini A."/>
            <person name="Sitrit Y."/>
            <person name="Splivallo R."/>
            <person name="Traeger S."/>
            <person name="Wang M."/>
            <person name="Zifcakova L."/>
            <person name="Wipf D."/>
            <person name="Zambonelli A."/>
            <person name="Paolocci F."/>
            <person name="Nowrousian M."/>
            <person name="Ottonello S."/>
            <person name="Baldrian P."/>
            <person name="Spatafora J.W."/>
            <person name="Henrissat B."/>
            <person name="Nagy L.G."/>
            <person name="Aury J.M."/>
            <person name="Wincker P."/>
            <person name="Grigoriev I.V."/>
            <person name="Bonfante P."/>
            <person name="Martin F.M."/>
        </authorList>
    </citation>
    <scope>NUCLEOTIDE SEQUENCE [LARGE SCALE GENOMIC DNA]</scope>
    <source>
        <strain evidence="13 14">RN42</strain>
    </source>
</reference>
<evidence type="ECO:0000256" key="8">
    <source>
        <dbReference type="SAM" id="Phobius"/>
    </source>
</evidence>
<feature type="transmembrane region" description="Helical" evidence="8">
    <location>
        <begin position="887"/>
        <end position="913"/>
    </location>
</feature>
<protein>
    <submittedName>
        <fullName evidence="13">DUF221-domain-containing protein</fullName>
    </submittedName>
</protein>
<dbReference type="InterPro" id="IPR022257">
    <property type="entry name" value="PHM7_ext"/>
</dbReference>
<feature type="transmembrane region" description="Helical" evidence="8">
    <location>
        <begin position="120"/>
        <end position="140"/>
    </location>
</feature>
<feature type="compositionally biased region" description="Polar residues" evidence="7">
    <location>
        <begin position="445"/>
        <end position="472"/>
    </location>
</feature>
<evidence type="ECO:0000259" key="10">
    <source>
        <dbReference type="Pfam" id="PF12621"/>
    </source>
</evidence>
<evidence type="ECO:0000313" key="13">
    <source>
        <dbReference type="EMBL" id="RPA79382.1"/>
    </source>
</evidence>
<feature type="transmembrane region" description="Helical" evidence="8">
    <location>
        <begin position="175"/>
        <end position="194"/>
    </location>
</feature>
<keyword evidence="3" id="KW-0813">Transport</keyword>
<dbReference type="EMBL" id="ML119700">
    <property type="protein sequence ID" value="RPA79382.1"/>
    <property type="molecule type" value="Genomic_DNA"/>
</dbReference>
<keyword evidence="6 8" id="KW-0472">Membrane</keyword>
<comment type="similarity">
    <text evidence="2">Belongs to the CSC1 (TC 1.A.17) family.</text>
</comment>
<evidence type="ECO:0000259" key="12">
    <source>
        <dbReference type="Pfam" id="PF14703"/>
    </source>
</evidence>
<feature type="domain" description="10TM putative phosphate transporter extracellular tail" evidence="10">
    <location>
        <begin position="1129"/>
        <end position="1207"/>
    </location>
</feature>
<dbReference type="Pfam" id="PF14703">
    <property type="entry name" value="PHM7_cyt"/>
    <property type="match status" value="2"/>
</dbReference>
<dbReference type="InterPro" id="IPR045122">
    <property type="entry name" value="Csc1-like"/>
</dbReference>
<feature type="domain" description="CSC1/OSCA1-like 7TM region" evidence="9">
    <location>
        <begin position="681"/>
        <end position="952"/>
    </location>
</feature>
<organism evidence="13 14">
    <name type="scientific">Ascobolus immersus RN42</name>
    <dbReference type="NCBI Taxonomy" id="1160509"/>
    <lineage>
        <taxon>Eukaryota</taxon>
        <taxon>Fungi</taxon>
        <taxon>Dikarya</taxon>
        <taxon>Ascomycota</taxon>
        <taxon>Pezizomycotina</taxon>
        <taxon>Pezizomycetes</taxon>
        <taxon>Pezizales</taxon>
        <taxon>Ascobolaceae</taxon>
        <taxon>Ascobolus</taxon>
    </lineage>
</organism>
<sequence length="1216" mass="138081">MAEPPLGLPKVDGFGQIGDILKDDGNRSNKAQELEGVSLEAFVSSLSASAVAFGVQLIIFAILRRKLHRIYEPRTYLVPEKRRTDAPSKGIFSWVKPIFTTSTSEFIEKSGLDAYFFLRYLYLLLRIFLLIAIPVLPILLPLNAIGGLGNTVDPPVKGMDRLGWTNISPSNTRRYWAHLIFAVYVICVCCYMFYRELRVYIRLRQAWLTSPQHRLRASATTVLVSSIPRRWLSMESLLELYDVFPGGIRNIWINRDFDELAEKVKLRDKYAQILEAAETELIMMAKKKQMKQAEKERKKNKLAPPPETELMEPDAGLSSGNPHQIDETAREARDRRRGFKRFVPIPIVGDGLDYIASGVGRAANGVTTGVTRVAGVVIEKVDDLAAIPDSSYCPEDDDTAGPGTGSPRPVLGSPAQIQQRPPYEGHASSGRSGRSGSHPHRGSTLFPTQSAVSQGSHGSNRGLTLQRTISQNPEDKKEPVERSKTPPPRIRTNTNKTKVPKTLGQKLMFWKKSGEEDERPITVQSPNSMVEKKPDDDKDEEEYPEAFDTEYDNDANGEGEPVWKKYLSEKDRPTMRQPLLGKSWFPSMPLIGKSVDTIYFCRKEVARLNVEIEKDQQEPEKFPMMNSAFIQFNNQVAAHMACQSLNHHSPENMGPRHLEVSPDDVVWDNLRVKWWEKYLRTAMVVGMVGGLIIGWAFPVAFVGLVSQIKYLAFIPWLRWLLDLPEWLLGVIQGVLPPIGLAILMALLPIILRLFAKIQGKHTGMAMEQAVQGMYFAFLFIQVFLVVSISSAITVVIKRIAENPTSVPEILATNLPKAGNFFFSYLLLQAFAVSGGALLQIGSLLVYYIIGPLFDTTAREKWSRQINLIEIKWGTFYPVYTNFGCIGIIYSVISPIILVFNMFTFSLFWIVYRYNLLYVNNFKFDNGGILFPTAVNQLFTGLYVMEICLIGLFFLVRDSQQTVACFPQAIIMVIMAIFTVIFQYMLNKSIGPLLTYLPITLEDDAARRDEEFARARDAEHRHLRLADDDDDGTKDINSALRDRERRERDQDNKMEQMELDDIRARKSKGRYSHPTTSTIFNSIRKKTGHGEKAKKEHKPGKHQSTPSQDLEAAVREVERRREVALFDHLADEIEDLTPEERDHLVARAFQHEALRAKRPVIWIPRDDLGISDDEIYRTMRFSKHIWISNEYAGLDKKGNVIYRRSPPDFDVRDLIEL</sequence>
<dbReference type="PANTHER" id="PTHR13018:SF20">
    <property type="entry name" value="SPORULATION-SPECIFIC PROTEIN 75"/>
    <property type="match status" value="1"/>
</dbReference>
<comment type="subcellular location">
    <subcellularLocation>
        <location evidence="1">Membrane</location>
        <topology evidence="1">Multi-pass membrane protein</topology>
    </subcellularLocation>
</comment>
<dbReference type="OrthoDB" id="1076608at2759"/>
<feature type="region of interest" description="Disordered" evidence="7">
    <location>
        <begin position="388"/>
        <end position="560"/>
    </location>
</feature>
<dbReference type="STRING" id="1160509.A0A3N4HZV3"/>
<keyword evidence="5 8" id="KW-1133">Transmembrane helix</keyword>
<evidence type="ECO:0000256" key="3">
    <source>
        <dbReference type="ARBA" id="ARBA00022448"/>
    </source>
</evidence>
<feature type="compositionally biased region" description="Basic and acidic residues" evidence="7">
    <location>
        <begin position="473"/>
        <end position="484"/>
    </location>
</feature>
<feature type="compositionally biased region" description="Low complexity" evidence="7">
    <location>
        <begin position="425"/>
        <end position="436"/>
    </location>
</feature>
<feature type="region of interest" description="Disordered" evidence="7">
    <location>
        <begin position="1025"/>
        <end position="1109"/>
    </location>
</feature>
<evidence type="ECO:0000256" key="5">
    <source>
        <dbReference type="ARBA" id="ARBA00022989"/>
    </source>
</evidence>
<dbReference type="GO" id="GO:0005886">
    <property type="term" value="C:plasma membrane"/>
    <property type="evidence" value="ECO:0007669"/>
    <property type="project" value="TreeGrafter"/>
</dbReference>
<feature type="region of interest" description="Disordered" evidence="7">
    <location>
        <begin position="289"/>
        <end position="334"/>
    </location>
</feature>
<feature type="compositionally biased region" description="Basic and acidic residues" evidence="7">
    <location>
        <begin position="1039"/>
        <end position="1063"/>
    </location>
</feature>
<evidence type="ECO:0000256" key="4">
    <source>
        <dbReference type="ARBA" id="ARBA00022692"/>
    </source>
</evidence>
<feature type="transmembrane region" description="Helical" evidence="8">
    <location>
        <begin position="962"/>
        <end position="985"/>
    </location>
</feature>
<dbReference type="AlphaFoldDB" id="A0A3N4HZV3"/>
<feature type="transmembrane region" description="Helical" evidence="8">
    <location>
        <begin position="726"/>
        <end position="751"/>
    </location>
</feature>
<evidence type="ECO:0000256" key="1">
    <source>
        <dbReference type="ARBA" id="ARBA00004141"/>
    </source>
</evidence>
<keyword evidence="14" id="KW-1185">Reference proteome</keyword>
<feature type="transmembrane region" description="Helical" evidence="8">
    <location>
        <begin position="820"/>
        <end position="849"/>
    </location>
</feature>
<feature type="transmembrane region" description="Helical" evidence="8">
    <location>
        <begin position="41"/>
        <end position="63"/>
    </location>
</feature>
<feature type="compositionally biased region" description="Acidic residues" evidence="7">
    <location>
        <begin position="537"/>
        <end position="557"/>
    </location>
</feature>
<feature type="domain" description="CSC1/OSCA1-like cytosolic" evidence="12">
    <location>
        <begin position="561"/>
        <end position="669"/>
    </location>
</feature>
<evidence type="ECO:0000256" key="6">
    <source>
        <dbReference type="ARBA" id="ARBA00023136"/>
    </source>
</evidence>
<feature type="transmembrane region" description="Helical" evidence="8">
    <location>
        <begin position="681"/>
        <end position="706"/>
    </location>
</feature>
<gene>
    <name evidence="13" type="ORF">BJ508DRAFT_142610</name>
</gene>
<feature type="domain" description="CSC1/OSCA1-like cytosolic" evidence="12">
    <location>
        <begin position="220"/>
        <end position="292"/>
    </location>
</feature>
<dbReference type="InterPro" id="IPR003864">
    <property type="entry name" value="CSC1/OSCA1-like_7TM"/>
</dbReference>
<dbReference type="InterPro" id="IPR032880">
    <property type="entry name" value="CSC1/OSCA1-like_N"/>
</dbReference>
<evidence type="ECO:0000256" key="7">
    <source>
        <dbReference type="SAM" id="MobiDB-lite"/>
    </source>
</evidence>
<dbReference type="Proteomes" id="UP000275078">
    <property type="component" value="Unassembled WGS sequence"/>
</dbReference>
<feature type="transmembrane region" description="Helical" evidence="8">
    <location>
        <begin position="933"/>
        <end position="955"/>
    </location>
</feature>
<dbReference type="Pfam" id="PF12621">
    <property type="entry name" value="PHM7_ext"/>
    <property type="match status" value="1"/>
</dbReference>